<dbReference type="Pfam" id="PF26438">
    <property type="entry name" value="DUF8108_N"/>
    <property type="match status" value="1"/>
</dbReference>
<dbReference type="AlphaFoldDB" id="A0ABD5V3N8"/>
<evidence type="ECO:0000313" key="6">
    <source>
        <dbReference type="Proteomes" id="UP001596312"/>
    </source>
</evidence>
<keyword evidence="2" id="KW-0812">Transmembrane</keyword>
<dbReference type="EMBL" id="JBHSXQ010000002">
    <property type="protein sequence ID" value="MFC6904675.1"/>
    <property type="molecule type" value="Genomic_DNA"/>
</dbReference>
<keyword evidence="2" id="KW-1133">Transmembrane helix</keyword>
<dbReference type="InterPro" id="IPR058962">
    <property type="entry name" value="DUF8108_N"/>
</dbReference>
<dbReference type="Proteomes" id="UP001596312">
    <property type="component" value="Unassembled WGS sequence"/>
</dbReference>
<sequence length="145" mass="16753">MRTERFQRRLDEEYADGWRVARDGGTRVVLRKPDYGSVWIHALIAVTTVWFTFGIGNLLYAVYAYLNSPTKLLTEDDCFDDPDPDADALTVLRQRYARGEISDEEFDHRVERLLGTDPHRNAGGGERQRGSRDRGQGRERATDRY</sequence>
<reference evidence="5 6" key="1">
    <citation type="journal article" date="2019" name="Int. J. Syst. Evol. Microbiol.">
        <title>The Global Catalogue of Microorganisms (GCM) 10K type strain sequencing project: providing services to taxonomists for standard genome sequencing and annotation.</title>
        <authorList>
            <consortium name="The Broad Institute Genomics Platform"/>
            <consortium name="The Broad Institute Genome Sequencing Center for Infectious Disease"/>
            <person name="Wu L."/>
            <person name="Ma J."/>
        </authorList>
    </citation>
    <scope>NUCLEOTIDE SEQUENCE [LARGE SCALE GENOMIC DNA]</scope>
    <source>
        <strain evidence="5 6">CGMCC 1.3240</strain>
    </source>
</reference>
<organism evidence="5 6">
    <name type="scientific">Halalkalicoccus tibetensis</name>
    <dbReference type="NCBI Taxonomy" id="175632"/>
    <lineage>
        <taxon>Archaea</taxon>
        <taxon>Methanobacteriati</taxon>
        <taxon>Methanobacteriota</taxon>
        <taxon>Stenosarchaea group</taxon>
        <taxon>Halobacteria</taxon>
        <taxon>Halobacteriales</taxon>
        <taxon>Halococcaceae</taxon>
        <taxon>Halalkalicoccus</taxon>
    </lineage>
</organism>
<keyword evidence="6" id="KW-1185">Reference proteome</keyword>
<gene>
    <name evidence="5" type="ORF">ACFQGH_05620</name>
</gene>
<keyword evidence="2" id="KW-0472">Membrane</keyword>
<evidence type="ECO:0000256" key="2">
    <source>
        <dbReference type="SAM" id="Phobius"/>
    </source>
</evidence>
<protein>
    <submittedName>
        <fullName evidence="5">SHOCT domain-containing protein</fullName>
    </submittedName>
</protein>
<dbReference type="RefSeq" id="WP_340603190.1">
    <property type="nucleotide sequence ID" value="NZ_JBBMXV010000002.1"/>
</dbReference>
<accession>A0ABD5V3N8</accession>
<dbReference type="InterPro" id="IPR018649">
    <property type="entry name" value="SHOCT"/>
</dbReference>
<proteinExistence type="predicted"/>
<evidence type="ECO:0000259" key="4">
    <source>
        <dbReference type="Pfam" id="PF26438"/>
    </source>
</evidence>
<dbReference type="Pfam" id="PF09851">
    <property type="entry name" value="SHOCT"/>
    <property type="match status" value="1"/>
</dbReference>
<evidence type="ECO:0000256" key="1">
    <source>
        <dbReference type="SAM" id="MobiDB-lite"/>
    </source>
</evidence>
<feature type="region of interest" description="Disordered" evidence="1">
    <location>
        <begin position="112"/>
        <end position="145"/>
    </location>
</feature>
<feature type="domain" description="DUF8108" evidence="4">
    <location>
        <begin position="3"/>
        <end position="70"/>
    </location>
</feature>
<name>A0ABD5V3N8_9EURY</name>
<evidence type="ECO:0000259" key="3">
    <source>
        <dbReference type="Pfam" id="PF09851"/>
    </source>
</evidence>
<feature type="domain" description="SHOCT" evidence="3">
    <location>
        <begin position="87"/>
        <end position="114"/>
    </location>
</feature>
<evidence type="ECO:0000313" key="5">
    <source>
        <dbReference type="EMBL" id="MFC6904675.1"/>
    </source>
</evidence>
<comment type="caution">
    <text evidence="5">The sequence shown here is derived from an EMBL/GenBank/DDBJ whole genome shotgun (WGS) entry which is preliminary data.</text>
</comment>
<feature type="transmembrane region" description="Helical" evidence="2">
    <location>
        <begin position="38"/>
        <end position="66"/>
    </location>
</feature>